<dbReference type="GO" id="GO:0043248">
    <property type="term" value="P:proteasome assembly"/>
    <property type="evidence" value="ECO:0007669"/>
    <property type="project" value="InterPro"/>
</dbReference>
<dbReference type="AlphaFoldDB" id="A0A9P5RP39"/>
<dbReference type="Pfam" id="PF16093">
    <property type="entry name" value="PAC4"/>
    <property type="match status" value="1"/>
</dbReference>
<sequence length="203" mass="21592">MATTSETTPINNSSDSIVQHQHQHQQQQQQQQQQEQHVPPSSTGTPSTPKFKVFQETFMFMNQQPVHIQVIEMDNSQWVWISSAGANPLQQQQQDALQGGSGAGGGGGAGAGGAGTGAFGDLAMAMPVFRAGQTPVSSTLLGSPIDETAASIARRLATKFKRQFLVNLDIPASVDNAMVLAYSERKLVDMLRVIADTTAAGDV</sequence>
<dbReference type="PANTHER" id="PTHR33559:SF1">
    <property type="entry name" value="PROTEASOME ASSEMBLY CHAPERONE 4"/>
    <property type="match status" value="1"/>
</dbReference>
<dbReference type="PANTHER" id="PTHR33559">
    <property type="entry name" value="PROTEASOME ASSEMBLY CHAPERONE 4"/>
    <property type="match status" value="1"/>
</dbReference>
<feature type="compositionally biased region" description="Polar residues" evidence="1">
    <location>
        <begin position="1"/>
        <end position="18"/>
    </location>
</feature>
<keyword evidence="3" id="KW-1185">Reference proteome</keyword>
<name>A0A9P5RP39_9FUNG</name>
<proteinExistence type="predicted"/>
<reference evidence="2" key="1">
    <citation type="journal article" date="2020" name="Fungal Divers.">
        <title>Resolving the Mortierellaceae phylogeny through synthesis of multi-gene phylogenetics and phylogenomics.</title>
        <authorList>
            <person name="Vandepol N."/>
            <person name="Liber J."/>
            <person name="Desiro A."/>
            <person name="Na H."/>
            <person name="Kennedy M."/>
            <person name="Barry K."/>
            <person name="Grigoriev I.V."/>
            <person name="Miller A.N."/>
            <person name="O'Donnell K."/>
            <person name="Stajich J.E."/>
            <person name="Bonito G."/>
        </authorList>
    </citation>
    <scope>NUCLEOTIDE SEQUENCE</scope>
    <source>
        <strain evidence="2">NRRL 6426</strain>
    </source>
</reference>
<evidence type="ECO:0000313" key="2">
    <source>
        <dbReference type="EMBL" id="KAF9139066.1"/>
    </source>
</evidence>
<dbReference type="EMBL" id="JAAAUQ010001416">
    <property type="protein sequence ID" value="KAF9139066.1"/>
    <property type="molecule type" value="Genomic_DNA"/>
</dbReference>
<feature type="region of interest" description="Disordered" evidence="1">
    <location>
        <begin position="1"/>
        <end position="49"/>
    </location>
</feature>
<gene>
    <name evidence="2" type="ORF">BG015_002170</name>
</gene>
<accession>A0A9P5RP39</accession>
<evidence type="ECO:0000256" key="1">
    <source>
        <dbReference type="SAM" id="MobiDB-lite"/>
    </source>
</evidence>
<feature type="region of interest" description="Disordered" evidence="1">
    <location>
        <begin position="90"/>
        <end position="110"/>
    </location>
</feature>
<feature type="compositionally biased region" description="Gly residues" evidence="1">
    <location>
        <begin position="99"/>
        <end position="110"/>
    </location>
</feature>
<feature type="compositionally biased region" description="Low complexity" evidence="1">
    <location>
        <begin position="24"/>
        <end position="49"/>
    </location>
</feature>
<protein>
    <submittedName>
        <fullName evidence="2">Uncharacterized protein</fullName>
    </submittedName>
</protein>
<dbReference type="Proteomes" id="UP000748756">
    <property type="component" value="Unassembled WGS sequence"/>
</dbReference>
<dbReference type="OrthoDB" id="368507at2759"/>
<organism evidence="2 3">
    <name type="scientific">Linnemannia schmuckeri</name>
    <dbReference type="NCBI Taxonomy" id="64567"/>
    <lineage>
        <taxon>Eukaryota</taxon>
        <taxon>Fungi</taxon>
        <taxon>Fungi incertae sedis</taxon>
        <taxon>Mucoromycota</taxon>
        <taxon>Mortierellomycotina</taxon>
        <taxon>Mortierellomycetes</taxon>
        <taxon>Mortierellales</taxon>
        <taxon>Mortierellaceae</taxon>
        <taxon>Linnemannia</taxon>
    </lineage>
</organism>
<dbReference type="InterPro" id="IPR032157">
    <property type="entry name" value="PAC4"/>
</dbReference>
<comment type="caution">
    <text evidence="2">The sequence shown here is derived from an EMBL/GenBank/DDBJ whole genome shotgun (WGS) entry which is preliminary data.</text>
</comment>
<evidence type="ECO:0000313" key="3">
    <source>
        <dbReference type="Proteomes" id="UP000748756"/>
    </source>
</evidence>